<feature type="binding site" evidence="10">
    <location>
        <position position="247"/>
    </location>
    <ligand>
        <name>L-methionine</name>
        <dbReference type="ChEBI" id="CHEBI:57844"/>
        <note>ligand shared between two neighboring subunits</note>
    </ligand>
</feature>
<dbReference type="PANTHER" id="PTHR11964">
    <property type="entry name" value="S-ADENOSYLMETHIONINE SYNTHETASE"/>
    <property type="match status" value="1"/>
</dbReference>
<feature type="region of interest" description="Flexible loop" evidence="10">
    <location>
        <begin position="103"/>
        <end position="113"/>
    </location>
</feature>
<evidence type="ECO:0000256" key="6">
    <source>
        <dbReference type="ARBA" id="ARBA00022741"/>
    </source>
</evidence>
<keyword evidence="9 10" id="KW-0630">Potassium</keyword>
<dbReference type="SUPFAM" id="SSF55973">
    <property type="entry name" value="S-adenosylmethionine synthetase"/>
    <property type="match status" value="3"/>
</dbReference>
<feature type="binding site" description="in other chain" evidence="10">
    <location>
        <position position="60"/>
    </location>
    <ligand>
        <name>L-methionine</name>
        <dbReference type="ChEBI" id="CHEBI:57844"/>
        <note>ligand shared between two neighboring subunits</note>
    </ligand>
</feature>
<dbReference type="STRING" id="1577792.QX51_08760"/>
<accession>A0A0B3VX31</accession>
<evidence type="ECO:0000256" key="8">
    <source>
        <dbReference type="ARBA" id="ARBA00022842"/>
    </source>
</evidence>
<feature type="binding site" evidence="10">
    <location>
        <position position="270"/>
    </location>
    <ligand>
        <name>ATP</name>
        <dbReference type="ChEBI" id="CHEBI:30616"/>
        <note>ligand shared between two neighboring subunits</note>
    </ligand>
</feature>
<name>A0A0B3VX31_9FIRM</name>
<evidence type="ECO:0000256" key="4">
    <source>
        <dbReference type="ARBA" id="ARBA00022679"/>
    </source>
</evidence>
<organism evidence="16 17">
    <name type="scientific">Terrisporobacter othiniensis</name>
    <dbReference type="NCBI Taxonomy" id="1577792"/>
    <lineage>
        <taxon>Bacteria</taxon>
        <taxon>Bacillati</taxon>
        <taxon>Bacillota</taxon>
        <taxon>Clostridia</taxon>
        <taxon>Peptostreptococcales</taxon>
        <taxon>Peptostreptococcaceae</taxon>
        <taxon>Terrisporobacter</taxon>
    </lineage>
</organism>
<dbReference type="InterPro" id="IPR022630">
    <property type="entry name" value="S-AdoMet_synt_C"/>
</dbReference>
<dbReference type="Proteomes" id="UP000031189">
    <property type="component" value="Unassembled WGS sequence"/>
</dbReference>
<dbReference type="InterPro" id="IPR002133">
    <property type="entry name" value="S-AdoMet_synthetase"/>
</dbReference>
<comment type="catalytic activity">
    <reaction evidence="10">
        <text>L-methionine + ATP + H2O = S-adenosyl-L-methionine + phosphate + diphosphate</text>
        <dbReference type="Rhea" id="RHEA:21080"/>
        <dbReference type="ChEBI" id="CHEBI:15377"/>
        <dbReference type="ChEBI" id="CHEBI:30616"/>
        <dbReference type="ChEBI" id="CHEBI:33019"/>
        <dbReference type="ChEBI" id="CHEBI:43474"/>
        <dbReference type="ChEBI" id="CHEBI:57844"/>
        <dbReference type="ChEBI" id="CHEBI:59789"/>
        <dbReference type="EC" id="2.5.1.6"/>
    </reaction>
</comment>
<feature type="domain" description="S-adenosylmethionine synthetase N-terminal" evidence="13">
    <location>
        <begin position="8"/>
        <end position="104"/>
    </location>
</feature>
<feature type="binding site" description="in other chain" evidence="10">
    <location>
        <position position="278"/>
    </location>
    <ligand>
        <name>L-methionine</name>
        <dbReference type="ChEBI" id="CHEBI:57844"/>
        <note>ligand shared between two neighboring subunits</note>
    </ligand>
</feature>
<evidence type="ECO:0000256" key="3">
    <source>
        <dbReference type="ARBA" id="ARBA00022563"/>
    </source>
</evidence>
<evidence type="ECO:0000256" key="11">
    <source>
        <dbReference type="RuleBase" id="RU000542"/>
    </source>
</evidence>
<sequence length="396" mass="43723">MNKGKIRYYVTSESVTEGHPDKICDQISDGILDEYLKQDSKSHVAVEAMVSTDTLVIAGEVASTAKVNIVEVARNIIRKIGYTTPNKGFDADSCLILTNVHNQSSDISIGVKKSKNEDKEEIGSGDQGIMYGYACDETKNFMPISCELANRLSFQLAKVRKIGGAYFLYPDGKTQVTMAYDSEDNPISIESIVISAQHSEKISNDLLREFIIGSVINPVIDNKWITKDTKIYINPTGRFVIGGPTGDTGLTGRKIMVDSYGTISRHGGGAFSGKDPTKVDRSGAYMARYVAKNIVAANLAKRCEVSIAYAIGGIEPLAVTANTFNTGVIPDREIEEIVKEVFSFKVVDIIENLQLRRPQYLKTAAYGHFGRDDEDFAWEKTNKVDEIKRKIKNKLF</sequence>
<feature type="domain" description="S-adenosylmethionine synthetase C-terminal" evidence="15">
    <location>
        <begin position="241"/>
        <end position="380"/>
    </location>
</feature>
<evidence type="ECO:0000313" key="16">
    <source>
        <dbReference type="EMBL" id="KHS57378.1"/>
    </source>
</evidence>
<protein>
    <recommendedName>
        <fullName evidence="10">S-adenosylmethionine synthase</fullName>
        <shortName evidence="10">AdoMet synthase</shortName>
        <ecNumber evidence="10">2.5.1.6</ecNumber>
    </recommendedName>
    <alternativeName>
        <fullName evidence="10">MAT</fullName>
    </alternativeName>
    <alternativeName>
        <fullName evidence="10">Methionine adenosyltransferase</fullName>
    </alternativeName>
</protein>
<comment type="pathway">
    <text evidence="1 10">Amino-acid biosynthesis; S-adenosyl-L-methionine biosynthesis; S-adenosyl-L-methionine from L-methionine: step 1/1.</text>
</comment>
<dbReference type="GO" id="GO:0000287">
    <property type="term" value="F:magnesium ion binding"/>
    <property type="evidence" value="ECO:0007669"/>
    <property type="project" value="UniProtKB-UniRule"/>
</dbReference>
<keyword evidence="5 10" id="KW-0479">Metal-binding</keyword>
<evidence type="ECO:0000259" key="13">
    <source>
        <dbReference type="Pfam" id="PF00438"/>
    </source>
</evidence>
<feature type="binding site" description="in other chain" evidence="10">
    <location>
        <begin position="238"/>
        <end position="239"/>
    </location>
    <ligand>
        <name>ATP</name>
        <dbReference type="ChEBI" id="CHEBI:30616"/>
        <note>ligand shared between two neighboring subunits</note>
    </ligand>
</feature>
<keyword evidence="17" id="KW-1185">Reference proteome</keyword>
<comment type="cofactor">
    <cofactor evidence="10">
        <name>Mg(2+)</name>
        <dbReference type="ChEBI" id="CHEBI:18420"/>
    </cofactor>
    <text evidence="10">Binds 2 divalent ions per subunit.</text>
</comment>
<gene>
    <name evidence="10" type="primary">metK</name>
    <name evidence="16" type="ORF">QX51_08760</name>
</gene>
<dbReference type="Pfam" id="PF02773">
    <property type="entry name" value="S-AdoMet_synt_C"/>
    <property type="match status" value="1"/>
</dbReference>
<keyword evidence="7 10" id="KW-0067">ATP-binding</keyword>
<dbReference type="PROSITE" id="PS00377">
    <property type="entry name" value="ADOMET_SYNTHASE_2"/>
    <property type="match status" value="1"/>
</dbReference>
<feature type="domain" description="S-adenosylmethionine synthetase central" evidence="14">
    <location>
        <begin position="121"/>
        <end position="239"/>
    </location>
</feature>
<feature type="binding site" evidence="10">
    <location>
        <position position="47"/>
    </location>
    <ligand>
        <name>K(+)</name>
        <dbReference type="ChEBI" id="CHEBI:29103"/>
    </ligand>
</feature>
<feature type="binding site" evidence="10">
    <location>
        <position position="21"/>
    </location>
    <ligand>
        <name>Mg(2+)</name>
        <dbReference type="ChEBI" id="CHEBI:18420"/>
    </ligand>
</feature>
<dbReference type="GO" id="GO:0006730">
    <property type="term" value="P:one-carbon metabolic process"/>
    <property type="evidence" value="ECO:0007669"/>
    <property type="project" value="UniProtKB-KW"/>
</dbReference>
<feature type="binding site" description="in other chain" evidence="10">
    <location>
        <position position="103"/>
    </location>
    <ligand>
        <name>L-methionine</name>
        <dbReference type="ChEBI" id="CHEBI:57844"/>
        <note>ligand shared between two neighboring subunits</note>
    </ligand>
</feature>
<evidence type="ECO:0000259" key="14">
    <source>
        <dbReference type="Pfam" id="PF02772"/>
    </source>
</evidence>
<dbReference type="HAMAP" id="MF_00086">
    <property type="entry name" value="S_AdoMet_synth1"/>
    <property type="match status" value="1"/>
</dbReference>
<dbReference type="GO" id="GO:0006556">
    <property type="term" value="P:S-adenosylmethionine biosynthetic process"/>
    <property type="evidence" value="ECO:0007669"/>
    <property type="project" value="UniProtKB-UniRule"/>
</dbReference>
<dbReference type="InterPro" id="IPR022628">
    <property type="entry name" value="S-AdoMet_synt_N"/>
</dbReference>
<dbReference type="Pfam" id="PF00438">
    <property type="entry name" value="S-AdoMet_synt_N"/>
    <property type="match status" value="1"/>
</dbReference>
<comment type="similarity">
    <text evidence="2 10 12">Belongs to the AdoMet synthase family.</text>
</comment>
<evidence type="ECO:0000256" key="1">
    <source>
        <dbReference type="ARBA" id="ARBA00005224"/>
    </source>
</evidence>
<dbReference type="RefSeq" id="WP_039679592.1">
    <property type="nucleotide sequence ID" value="NZ_JWHR01000079.1"/>
</dbReference>
<keyword evidence="3 10" id="KW-0554">One-carbon metabolism</keyword>
<proteinExistence type="inferred from homology"/>
<dbReference type="GO" id="GO:0005737">
    <property type="term" value="C:cytoplasm"/>
    <property type="evidence" value="ECO:0007669"/>
    <property type="project" value="UniProtKB-SubCell"/>
</dbReference>
<feature type="binding site" evidence="10">
    <location>
        <position position="247"/>
    </location>
    <ligand>
        <name>ATP</name>
        <dbReference type="ChEBI" id="CHEBI:30616"/>
        <note>ligand shared between two neighboring subunits</note>
    </ligand>
</feature>
<dbReference type="InterPro" id="IPR022629">
    <property type="entry name" value="S-AdoMet_synt_central"/>
</dbReference>
<evidence type="ECO:0000313" key="17">
    <source>
        <dbReference type="Proteomes" id="UP000031189"/>
    </source>
</evidence>
<evidence type="ECO:0000256" key="7">
    <source>
        <dbReference type="ARBA" id="ARBA00022840"/>
    </source>
</evidence>
<comment type="function">
    <text evidence="10">Catalyzes the formation of S-adenosylmethionine (AdoMet) from methionine and ATP. The overall synthetic reaction is composed of two sequential steps, AdoMet formation and the subsequent tripolyphosphate hydrolysis which occurs prior to release of AdoMet from the enzyme.</text>
</comment>
<dbReference type="Pfam" id="PF02772">
    <property type="entry name" value="S-AdoMet_synt_M"/>
    <property type="match status" value="1"/>
</dbReference>
<evidence type="ECO:0000256" key="10">
    <source>
        <dbReference type="HAMAP-Rule" id="MF_00086"/>
    </source>
</evidence>
<feature type="binding site" description="in other chain" evidence="10">
    <location>
        <begin position="171"/>
        <end position="173"/>
    </location>
    <ligand>
        <name>ATP</name>
        <dbReference type="ChEBI" id="CHEBI:30616"/>
        <note>ligand shared between two neighboring subunits</note>
    </ligand>
</feature>
<comment type="cofactor">
    <cofactor evidence="10">
        <name>K(+)</name>
        <dbReference type="ChEBI" id="CHEBI:29103"/>
    </cofactor>
    <text evidence="10">Binds 1 potassium ion per subunit.</text>
</comment>
<evidence type="ECO:0000256" key="12">
    <source>
        <dbReference type="RuleBase" id="RU004462"/>
    </source>
</evidence>
<keyword evidence="8 10" id="KW-0460">Magnesium</keyword>
<feature type="binding site" evidence="10">
    <location>
        <position position="274"/>
    </location>
    <ligand>
        <name>ATP</name>
        <dbReference type="ChEBI" id="CHEBI:30616"/>
        <note>ligand shared between two neighboring subunits</note>
    </ligand>
</feature>
<keyword evidence="4 10" id="KW-0808">Transferase</keyword>
<evidence type="ECO:0000256" key="9">
    <source>
        <dbReference type="ARBA" id="ARBA00022958"/>
    </source>
</evidence>
<feature type="binding site" description="in other chain" evidence="10">
    <location>
        <begin position="253"/>
        <end position="254"/>
    </location>
    <ligand>
        <name>ATP</name>
        <dbReference type="ChEBI" id="CHEBI:30616"/>
        <note>ligand shared between two neighboring subunits</note>
    </ligand>
</feature>
<dbReference type="Gene3D" id="3.30.300.10">
    <property type="match status" value="3"/>
</dbReference>
<evidence type="ECO:0000259" key="15">
    <source>
        <dbReference type="Pfam" id="PF02773"/>
    </source>
</evidence>
<keyword evidence="6 10" id="KW-0547">Nucleotide-binding</keyword>
<dbReference type="NCBIfam" id="TIGR01034">
    <property type="entry name" value="metK"/>
    <property type="match status" value="1"/>
</dbReference>
<comment type="subunit">
    <text evidence="10">Homotetramer; dimer of dimers.</text>
</comment>
<dbReference type="EC" id="2.5.1.6" evidence="10"/>
<dbReference type="GO" id="GO:0004478">
    <property type="term" value="F:methionine adenosyltransferase activity"/>
    <property type="evidence" value="ECO:0007669"/>
    <property type="project" value="UniProtKB-UniRule"/>
</dbReference>
<dbReference type="UniPathway" id="UPA00315">
    <property type="reaction ID" value="UER00080"/>
</dbReference>
<comment type="subcellular location">
    <subcellularLocation>
        <location evidence="10 11">Cytoplasm</location>
    </subcellularLocation>
</comment>
<dbReference type="PROSITE" id="PS00376">
    <property type="entry name" value="ADOMET_SYNTHASE_1"/>
    <property type="match status" value="1"/>
</dbReference>
<dbReference type="OrthoDB" id="9801686at2"/>
<dbReference type="InterPro" id="IPR022631">
    <property type="entry name" value="ADOMET_SYNTHASE_CS"/>
</dbReference>
<comment type="caution">
    <text evidence="16">The sequence shown here is derived from an EMBL/GenBank/DDBJ whole genome shotgun (WGS) entry which is preliminary data.</text>
</comment>
<feature type="binding site" description="in other chain" evidence="10">
    <location>
        <position position="19"/>
    </location>
    <ligand>
        <name>ATP</name>
        <dbReference type="ChEBI" id="CHEBI:30616"/>
        <note>ligand shared between two neighboring subunits</note>
    </ligand>
</feature>
<dbReference type="EMBL" id="JWHR01000079">
    <property type="protein sequence ID" value="KHS57378.1"/>
    <property type="molecule type" value="Genomic_DNA"/>
</dbReference>
<reference evidence="16 17" key="1">
    <citation type="submission" date="2014-12" db="EMBL/GenBank/DDBJ databases">
        <title>Draft genome sequence of Terrisporobacter sp. 08-306576, isolated from the blood culture of a bacteremia patient.</title>
        <authorList>
            <person name="Lund L.C."/>
            <person name="Sydenham T.V."/>
            <person name="Hogh S.V."/>
            <person name="Skov M.N."/>
            <person name="Kemp M."/>
            <person name="Justesen U.S."/>
        </authorList>
    </citation>
    <scope>NUCLEOTIDE SEQUENCE [LARGE SCALE GENOMIC DNA]</scope>
    <source>
        <strain evidence="16 17">08-306576</strain>
    </source>
</reference>
<keyword evidence="10" id="KW-0963">Cytoplasm</keyword>
<dbReference type="InterPro" id="IPR022636">
    <property type="entry name" value="S-AdoMet_synthetase_sfam"/>
</dbReference>
<evidence type="ECO:0000256" key="5">
    <source>
        <dbReference type="ARBA" id="ARBA00022723"/>
    </source>
</evidence>
<dbReference type="GO" id="GO:0005524">
    <property type="term" value="F:ATP binding"/>
    <property type="evidence" value="ECO:0007669"/>
    <property type="project" value="UniProtKB-UniRule"/>
</dbReference>
<evidence type="ECO:0000256" key="2">
    <source>
        <dbReference type="ARBA" id="ARBA00009685"/>
    </source>
</evidence>
<dbReference type="PIRSF" id="PIRSF000497">
    <property type="entry name" value="MAT"/>
    <property type="match status" value="1"/>
</dbReference>
<dbReference type="CDD" id="cd18079">
    <property type="entry name" value="S-AdoMet_synt"/>
    <property type="match status" value="1"/>
</dbReference>
<dbReference type="AlphaFoldDB" id="A0A0B3VX31"/>
<dbReference type="FunFam" id="3.30.300.10:FF:000003">
    <property type="entry name" value="S-adenosylmethionine synthase"/>
    <property type="match status" value="1"/>
</dbReference>